<gene>
    <name evidence="2" type="primary">spoIVB</name>
    <name evidence="2" type="ORF">KDK92_23800</name>
</gene>
<reference evidence="2" key="1">
    <citation type="journal article" date="2021" name="mSystems">
        <title>Bacteria and Archaea Synergistically Convert Glycine Betaine to Biogenic Methane in the Formosa Cold Seep of the South China Sea.</title>
        <authorList>
            <person name="Li L."/>
            <person name="Zhang W."/>
            <person name="Zhang S."/>
            <person name="Song L."/>
            <person name="Sun Q."/>
            <person name="Zhang H."/>
            <person name="Xiang H."/>
            <person name="Dong X."/>
        </authorList>
    </citation>
    <scope>NUCLEOTIDE SEQUENCE</scope>
    <source>
        <strain evidence="2">ZWT</strain>
    </source>
</reference>
<evidence type="ECO:0000313" key="3">
    <source>
        <dbReference type="Proteomes" id="UP001056429"/>
    </source>
</evidence>
<keyword evidence="2" id="KW-0378">Hydrolase</keyword>
<dbReference type="EMBL" id="JAGSOJ010000007">
    <property type="protein sequence ID" value="MCM1992753.1"/>
    <property type="molecule type" value="Genomic_DNA"/>
</dbReference>
<dbReference type="PROSITE" id="PS51494">
    <property type="entry name" value="SPOIVB"/>
    <property type="match status" value="1"/>
</dbReference>
<comment type="caution">
    <text evidence="2">The sequence shown here is derived from an EMBL/GenBank/DDBJ whole genome shotgun (WGS) entry which is preliminary data.</text>
</comment>
<dbReference type="Proteomes" id="UP001056429">
    <property type="component" value="Unassembled WGS sequence"/>
</dbReference>
<reference evidence="2" key="2">
    <citation type="submission" date="2021-04" db="EMBL/GenBank/DDBJ databases">
        <authorList>
            <person name="Dong X."/>
        </authorList>
    </citation>
    <scope>NUCLEOTIDE SEQUENCE</scope>
    <source>
        <strain evidence="2">ZWT</strain>
    </source>
</reference>
<dbReference type="GO" id="GO:0016787">
    <property type="term" value="F:hydrolase activity"/>
    <property type="evidence" value="ECO:0007669"/>
    <property type="project" value="UniProtKB-KW"/>
</dbReference>
<dbReference type="InterPro" id="IPR014219">
    <property type="entry name" value="SpoIVB"/>
</dbReference>
<dbReference type="AlphaFoldDB" id="A0A9J6PAQ1"/>
<proteinExistence type="predicted"/>
<dbReference type="InterPro" id="IPR001478">
    <property type="entry name" value="PDZ"/>
</dbReference>
<accession>A0A9J6PAQ1</accession>
<dbReference type="InterPro" id="IPR041489">
    <property type="entry name" value="PDZ_6"/>
</dbReference>
<dbReference type="RefSeq" id="WP_250861922.1">
    <property type="nucleotide sequence ID" value="NZ_JAGSOJ010000007.1"/>
</dbReference>
<dbReference type="SUPFAM" id="SSF50156">
    <property type="entry name" value="PDZ domain-like"/>
    <property type="match status" value="1"/>
</dbReference>
<feature type="domain" description="Peptidase S55" evidence="1">
    <location>
        <begin position="166"/>
        <end position="398"/>
    </location>
</feature>
<name>A0A9J6PAQ1_9CLOT</name>
<evidence type="ECO:0000313" key="2">
    <source>
        <dbReference type="EMBL" id="MCM1992753.1"/>
    </source>
</evidence>
<dbReference type="InterPro" id="IPR036034">
    <property type="entry name" value="PDZ_sf"/>
</dbReference>
<organism evidence="2 3">
    <name type="scientific">Oceanirhabdus seepicola</name>
    <dbReference type="NCBI Taxonomy" id="2828781"/>
    <lineage>
        <taxon>Bacteria</taxon>
        <taxon>Bacillati</taxon>
        <taxon>Bacillota</taxon>
        <taxon>Clostridia</taxon>
        <taxon>Eubacteriales</taxon>
        <taxon>Clostridiaceae</taxon>
        <taxon>Oceanirhabdus</taxon>
    </lineage>
</organism>
<keyword evidence="3" id="KW-1185">Reference proteome</keyword>
<dbReference type="Pfam" id="PF17820">
    <property type="entry name" value="PDZ_6"/>
    <property type="match status" value="1"/>
</dbReference>
<dbReference type="Pfam" id="PF05580">
    <property type="entry name" value="Peptidase_S55"/>
    <property type="match status" value="1"/>
</dbReference>
<dbReference type="NCBIfam" id="TIGR02860">
    <property type="entry name" value="spore_IV_B"/>
    <property type="match status" value="1"/>
</dbReference>
<dbReference type="SMART" id="SM00228">
    <property type="entry name" value="PDZ"/>
    <property type="match status" value="1"/>
</dbReference>
<dbReference type="Gene3D" id="2.30.42.10">
    <property type="match status" value="1"/>
</dbReference>
<dbReference type="EC" id="3.4.21.116" evidence="2"/>
<dbReference type="InterPro" id="IPR008763">
    <property type="entry name" value="Peptidase_S55"/>
</dbReference>
<evidence type="ECO:0000259" key="1">
    <source>
        <dbReference type="PROSITE" id="PS51494"/>
    </source>
</evidence>
<sequence length="398" mass="43332">MKKKSIYNFIIMLLLLVVCAVSSAYELLPDNVHTKNLDSFLQNKIIKYEKVNAKEANDNNLYDAKLLGVLSLKKVNINSVSKVELYPGGTPVGIKLKTKGALVVALTDINDNAVVKKSPAATAGIVVGDCILEIDGKKISVATDISKTINENPKRVHRILIERKGKKNLKNIKPIKSESDGKYKIGMWVRDSTAGVGTLTFYHDSSKKFGALGHPITDVDTGEIMKIENGEIVNSNILSVKKGMRGAPGELRGIFNENSKSLGQIKSNTICGIFGESNAKIINPISSKPLPIGLKDEIEVGKAQIITTIKGKKPAFYDIQIEKLLDQNVANGKSMLIRVTDEKLLKETGGIVQGMSGSPIIQNNKIIGAVTHVLVNKPDVGYGIYIEWMINDAEILNK</sequence>
<protein>
    <submittedName>
        <fullName evidence="2">SpoIVB peptidase</fullName>
        <ecNumber evidence="2">3.4.21.116</ecNumber>
    </submittedName>
</protein>